<accession>A0A068S4L6</accession>
<keyword evidence="1" id="KW-0812">Transmembrane</keyword>
<comment type="caution">
    <text evidence="2">The sequence shown here is derived from an EMBL/GenBank/DDBJ whole genome shotgun (WGS) entry which is preliminary data.</text>
</comment>
<feature type="transmembrane region" description="Helical" evidence="1">
    <location>
        <begin position="20"/>
        <end position="41"/>
    </location>
</feature>
<evidence type="ECO:0000256" key="1">
    <source>
        <dbReference type="SAM" id="Phobius"/>
    </source>
</evidence>
<dbReference type="AlphaFoldDB" id="A0A068S4L6"/>
<name>A0A068S4L6_9FUNG</name>
<dbReference type="VEuPathDB" id="FungiDB:LCOR_07922.1"/>
<dbReference type="EMBL" id="CBTN010000042">
    <property type="protein sequence ID" value="CDH56920.1"/>
    <property type="molecule type" value="Genomic_DNA"/>
</dbReference>
<dbReference type="Proteomes" id="UP000027586">
    <property type="component" value="Unassembled WGS sequence"/>
</dbReference>
<keyword evidence="1" id="KW-0472">Membrane</keyword>
<sequence>MYAYIDNIAPWLLRLDPDFQGVLCYPALIVVVVLIVILNLYNKLSPAMHLQYRDDEAHPTITSNVLEELKTFRAVSKHLQPVIVGHTFTCIELRTSLF</sequence>
<reference evidence="2" key="1">
    <citation type="submission" date="2013-08" db="EMBL/GenBank/DDBJ databases">
        <title>Gene expansion shapes genome architecture in the human pathogen Lichtheimia corymbifera: an evolutionary genomics analysis in the ancient terrestrial Mucorales (Mucoromycotina).</title>
        <authorList>
            <person name="Schwartze V.U."/>
            <person name="Winter S."/>
            <person name="Shelest E."/>
            <person name="Marcet-Houben M."/>
            <person name="Horn F."/>
            <person name="Wehner S."/>
            <person name="Hoffmann K."/>
            <person name="Riege K."/>
            <person name="Sammeth M."/>
            <person name="Nowrousian M."/>
            <person name="Valiante V."/>
            <person name="Linde J."/>
            <person name="Jacobsen I.D."/>
            <person name="Marz M."/>
            <person name="Brakhage A.A."/>
            <person name="Gabaldon T."/>
            <person name="Bocker S."/>
            <person name="Voigt K."/>
        </authorList>
    </citation>
    <scope>NUCLEOTIDE SEQUENCE [LARGE SCALE GENOMIC DNA]</scope>
    <source>
        <strain evidence="2">FSU 9682</strain>
    </source>
</reference>
<evidence type="ECO:0000313" key="3">
    <source>
        <dbReference type="Proteomes" id="UP000027586"/>
    </source>
</evidence>
<evidence type="ECO:0000313" key="2">
    <source>
        <dbReference type="EMBL" id="CDH56920.1"/>
    </source>
</evidence>
<keyword evidence="3" id="KW-1185">Reference proteome</keyword>
<protein>
    <submittedName>
        <fullName evidence="2">Uncharacterized protein</fullName>
    </submittedName>
</protein>
<keyword evidence="1" id="KW-1133">Transmembrane helix</keyword>
<organism evidence="2 3">
    <name type="scientific">Lichtheimia corymbifera JMRC:FSU:9682</name>
    <dbReference type="NCBI Taxonomy" id="1263082"/>
    <lineage>
        <taxon>Eukaryota</taxon>
        <taxon>Fungi</taxon>
        <taxon>Fungi incertae sedis</taxon>
        <taxon>Mucoromycota</taxon>
        <taxon>Mucoromycotina</taxon>
        <taxon>Mucoromycetes</taxon>
        <taxon>Mucorales</taxon>
        <taxon>Lichtheimiaceae</taxon>
        <taxon>Lichtheimia</taxon>
    </lineage>
</organism>
<proteinExistence type="predicted"/>
<gene>
    <name evidence="2" type="ORF">LCOR_07922.1</name>
</gene>